<dbReference type="Pfam" id="PF00172">
    <property type="entry name" value="Zn_clus"/>
    <property type="match status" value="1"/>
</dbReference>
<gene>
    <name evidence="3" type="ORF">DASC09_034240</name>
</gene>
<evidence type="ECO:0000256" key="1">
    <source>
        <dbReference type="SAM" id="MobiDB-lite"/>
    </source>
</evidence>
<sequence length="951" mass="106434">MNNILNDTESSPISQDSKRQKISFDGSQNTNGIGGLASSSSGKQFKRSYKACLSCRTRKIKCDLGSPSNPIDPPCARCRRERKDCVFAESRRGAGARKKKDKDGLGDGLKLPDINSLMGQRFPNPIQGANYTNPTIEQQRSIVQSYGKLSQGNNTSEVSTMQGALLFLANAAGTIAKADERDRLIGGKLSQDGSTVTTTENIAPIPSNRDADILEIMNNNRSPTPDIQEIVPKIRLSAVEYIGEGKILSEKEATDLVDFYFNYMHPFYPYITPDLHDANVLTSYPILLCAILTISSRYKPLIEENVQENEDTNTGTGKPARSPQADKRLETHEKLWIYCQKLVSQSVWGEASTRSIGTVFAFLLFTEWNPRAIHWKWDDYANIHSIITSTSDGKTANNGKDEDSLAGIGAMRRSSRMSWMLCGTSIRLAQDMGFMENSSRVFVATHLSETTIAMTCGQRSMLAQSLAEVNMNDEATFTESYQKEDEIVLIGDEDALKSANRAEQPLKFTLFQRANVELLKISSLAYETLYCGRSYAITDQKQILAILSILSPLLEGWEAKYRKLLEYQDIKINPSTQYLVKNAIKLTKDEKSDIKRVMDHESLRFDYYYAQLYIYSLALFNEPSGASQTSSKKHLRLDELTKASKYIELAFQAAKEILATATRVHKLRMLRFMPVRWVTRIVRSVAFVVKCYMTLTSNINNNYSSTIVSLSVIPTDDIVQTIQKAAITLREASPDELHLCTRYSTILMYLCSEMRASKAAADAQYNNVKKANKKATNTKESKNSDDDDNNNNVDESETVVNYNTDSNQPPSTVATTNDTSVTGPQQQLPYQPPYTDASSSYQYQYNSNGMYNPGPNYEQNNMNNGSTSVPSHSYGYSTNLPQQYGNDGYNGQSMSGTNYSVYLDQWQTSMQNFGLDFVDPFTERIEQRMRDNNASTGTIGPSHVNGDNQQK</sequence>
<evidence type="ECO:0000259" key="2">
    <source>
        <dbReference type="PROSITE" id="PS50048"/>
    </source>
</evidence>
<comment type="caution">
    <text evidence="3">The sequence shown here is derived from an EMBL/GenBank/DDBJ whole genome shotgun (WGS) entry which is preliminary data.</text>
</comment>
<dbReference type="GeneID" id="90074074"/>
<protein>
    <submittedName>
        <fullName evidence="3">Aro80 protein</fullName>
    </submittedName>
</protein>
<evidence type="ECO:0000313" key="4">
    <source>
        <dbReference type="Proteomes" id="UP001360560"/>
    </source>
</evidence>
<feature type="compositionally biased region" description="Low complexity" evidence="1">
    <location>
        <begin position="838"/>
        <end position="848"/>
    </location>
</feature>
<reference evidence="3 4" key="1">
    <citation type="journal article" date="2023" name="Elife">
        <title>Identification of key yeast species and microbe-microbe interactions impacting larval growth of Drosophila in the wild.</title>
        <authorList>
            <person name="Mure A."/>
            <person name="Sugiura Y."/>
            <person name="Maeda R."/>
            <person name="Honda K."/>
            <person name="Sakurai N."/>
            <person name="Takahashi Y."/>
            <person name="Watada M."/>
            <person name="Katoh T."/>
            <person name="Gotoh A."/>
            <person name="Gotoh Y."/>
            <person name="Taniguchi I."/>
            <person name="Nakamura K."/>
            <person name="Hayashi T."/>
            <person name="Katayama T."/>
            <person name="Uemura T."/>
            <person name="Hattori Y."/>
        </authorList>
    </citation>
    <scope>NUCLEOTIDE SEQUENCE [LARGE SCALE GENOMIC DNA]</scope>
    <source>
        <strain evidence="3 4">SC-9</strain>
    </source>
</reference>
<dbReference type="CDD" id="cd00067">
    <property type="entry name" value="GAL4"/>
    <property type="match status" value="1"/>
</dbReference>
<dbReference type="GO" id="GO:0008270">
    <property type="term" value="F:zinc ion binding"/>
    <property type="evidence" value="ECO:0007669"/>
    <property type="project" value="InterPro"/>
</dbReference>
<proteinExistence type="predicted"/>
<feature type="region of interest" description="Disordered" evidence="1">
    <location>
        <begin position="929"/>
        <end position="951"/>
    </location>
</feature>
<dbReference type="GO" id="GO:0009074">
    <property type="term" value="P:aromatic amino acid family catabolic process"/>
    <property type="evidence" value="ECO:0007669"/>
    <property type="project" value="TreeGrafter"/>
</dbReference>
<dbReference type="GO" id="GO:0045944">
    <property type="term" value="P:positive regulation of transcription by RNA polymerase II"/>
    <property type="evidence" value="ECO:0007669"/>
    <property type="project" value="TreeGrafter"/>
</dbReference>
<feature type="compositionally biased region" description="Acidic residues" evidence="1">
    <location>
        <begin position="785"/>
        <end position="797"/>
    </location>
</feature>
<dbReference type="Proteomes" id="UP001360560">
    <property type="component" value="Unassembled WGS sequence"/>
</dbReference>
<feature type="domain" description="Zn(2)-C6 fungal-type" evidence="2">
    <location>
        <begin position="51"/>
        <end position="87"/>
    </location>
</feature>
<dbReference type="SUPFAM" id="SSF57701">
    <property type="entry name" value="Zn2/Cys6 DNA-binding domain"/>
    <property type="match status" value="1"/>
</dbReference>
<dbReference type="EMBL" id="BTFZ01000011">
    <property type="protein sequence ID" value="GMM36099.1"/>
    <property type="molecule type" value="Genomic_DNA"/>
</dbReference>
<dbReference type="GO" id="GO:0005634">
    <property type="term" value="C:nucleus"/>
    <property type="evidence" value="ECO:0007669"/>
    <property type="project" value="TreeGrafter"/>
</dbReference>
<dbReference type="GO" id="GO:0000981">
    <property type="term" value="F:DNA-binding transcription factor activity, RNA polymerase II-specific"/>
    <property type="evidence" value="ECO:0007669"/>
    <property type="project" value="InterPro"/>
</dbReference>
<feature type="compositionally biased region" description="Polar residues" evidence="1">
    <location>
        <begin position="1"/>
        <end position="15"/>
    </location>
</feature>
<dbReference type="InterPro" id="IPR052780">
    <property type="entry name" value="AAA_Catabolism_Regulators"/>
</dbReference>
<evidence type="ECO:0000313" key="3">
    <source>
        <dbReference type="EMBL" id="GMM36099.1"/>
    </source>
</evidence>
<dbReference type="Gene3D" id="4.10.240.10">
    <property type="entry name" value="Zn(2)-C6 fungal-type DNA-binding domain"/>
    <property type="match status" value="1"/>
</dbReference>
<feature type="region of interest" description="Disordered" evidence="1">
    <location>
        <begin position="1"/>
        <end position="41"/>
    </location>
</feature>
<feature type="region of interest" description="Disordered" evidence="1">
    <location>
        <begin position="770"/>
        <end position="874"/>
    </location>
</feature>
<feature type="compositionally biased region" description="Polar residues" evidence="1">
    <location>
        <begin position="802"/>
        <end position="823"/>
    </location>
</feature>
<dbReference type="AlphaFoldDB" id="A0AAV5QMY0"/>
<dbReference type="PANTHER" id="PTHR31644">
    <property type="entry name" value="TRANSCRIPTIONAL ACTIVATOR ARO80-RELATED"/>
    <property type="match status" value="1"/>
</dbReference>
<dbReference type="CDD" id="cd12148">
    <property type="entry name" value="fungal_TF_MHR"/>
    <property type="match status" value="1"/>
</dbReference>
<accession>A0AAV5QMY0</accession>
<dbReference type="InterPro" id="IPR036864">
    <property type="entry name" value="Zn2-C6_fun-type_DNA-bd_sf"/>
</dbReference>
<organism evidence="3 4">
    <name type="scientific">Saccharomycopsis crataegensis</name>
    <dbReference type="NCBI Taxonomy" id="43959"/>
    <lineage>
        <taxon>Eukaryota</taxon>
        <taxon>Fungi</taxon>
        <taxon>Dikarya</taxon>
        <taxon>Ascomycota</taxon>
        <taxon>Saccharomycotina</taxon>
        <taxon>Saccharomycetes</taxon>
        <taxon>Saccharomycopsidaceae</taxon>
        <taxon>Saccharomycopsis</taxon>
    </lineage>
</organism>
<feature type="compositionally biased region" description="Polar residues" evidence="1">
    <location>
        <begin position="857"/>
        <end position="874"/>
    </location>
</feature>
<keyword evidence="4" id="KW-1185">Reference proteome</keyword>
<name>A0AAV5QMY0_9ASCO</name>
<feature type="compositionally biased region" description="Polar residues" evidence="1">
    <location>
        <begin position="932"/>
        <end position="951"/>
    </location>
</feature>
<feature type="compositionally biased region" description="Polar residues" evidence="1">
    <location>
        <begin position="25"/>
        <end position="41"/>
    </location>
</feature>
<dbReference type="RefSeq" id="XP_064853095.1">
    <property type="nucleotide sequence ID" value="XM_064997023.1"/>
</dbReference>
<dbReference type="PROSITE" id="PS50048">
    <property type="entry name" value="ZN2_CY6_FUNGAL_2"/>
    <property type="match status" value="1"/>
</dbReference>
<dbReference type="SMART" id="SM00066">
    <property type="entry name" value="GAL4"/>
    <property type="match status" value="1"/>
</dbReference>
<dbReference type="InterPro" id="IPR001138">
    <property type="entry name" value="Zn2Cys6_DnaBD"/>
</dbReference>
<dbReference type="PANTHER" id="PTHR31644:SF2">
    <property type="entry name" value="TRANSCRIPTIONAL ACTIVATOR ARO80-RELATED"/>
    <property type="match status" value="1"/>
</dbReference>
<dbReference type="PROSITE" id="PS00463">
    <property type="entry name" value="ZN2_CY6_FUNGAL_1"/>
    <property type="match status" value="1"/>
</dbReference>